<protein>
    <submittedName>
        <fullName evidence="1">Uncharacterized protein</fullName>
    </submittedName>
</protein>
<keyword evidence="2" id="KW-1185">Reference proteome</keyword>
<reference evidence="1 2" key="1">
    <citation type="submission" date="2023-06" db="EMBL/GenBank/DDBJ databases">
        <authorList>
            <person name="Oyuntsetseg B."/>
            <person name="Kim S.B."/>
        </authorList>
    </citation>
    <scope>NUCLEOTIDE SEQUENCE [LARGE SCALE GENOMIC DNA]</scope>
    <source>
        <strain evidence="1 2">2-2</strain>
    </source>
</reference>
<dbReference type="RefSeq" id="WP_285449291.1">
    <property type="nucleotide sequence ID" value="NZ_CP127173.1"/>
</dbReference>
<evidence type="ECO:0000313" key="1">
    <source>
        <dbReference type="EMBL" id="WIV52889.1"/>
    </source>
</evidence>
<gene>
    <name evidence="1" type="ORF">QP939_28510</name>
</gene>
<sequence>MEVFSGIPHVLHELLSGEPDLKGRHHMLPDLSAQWHERHEDVVEEWGGVIFMDTNGAVMGLRKMGDGRSPLV</sequence>
<dbReference type="Proteomes" id="UP001227101">
    <property type="component" value="Chromosome"/>
</dbReference>
<organism evidence="1 2">
    <name type="scientific">Amycolatopsis nalaikhensis</name>
    <dbReference type="NCBI Taxonomy" id="715472"/>
    <lineage>
        <taxon>Bacteria</taxon>
        <taxon>Bacillati</taxon>
        <taxon>Actinomycetota</taxon>
        <taxon>Actinomycetes</taxon>
        <taxon>Pseudonocardiales</taxon>
        <taxon>Pseudonocardiaceae</taxon>
        <taxon>Amycolatopsis</taxon>
    </lineage>
</organism>
<dbReference type="EMBL" id="CP127173">
    <property type="protein sequence ID" value="WIV52889.1"/>
    <property type="molecule type" value="Genomic_DNA"/>
</dbReference>
<evidence type="ECO:0000313" key="2">
    <source>
        <dbReference type="Proteomes" id="UP001227101"/>
    </source>
</evidence>
<proteinExistence type="predicted"/>
<accession>A0ABY8X915</accession>
<name>A0ABY8X915_9PSEU</name>